<keyword evidence="2" id="KW-0812">Transmembrane</keyword>
<protein>
    <submittedName>
        <fullName evidence="3">Uncharacterized protein</fullName>
    </submittedName>
</protein>
<feature type="coiled-coil region" evidence="1">
    <location>
        <begin position="29"/>
        <end position="56"/>
    </location>
</feature>
<evidence type="ECO:0000256" key="2">
    <source>
        <dbReference type="SAM" id="Phobius"/>
    </source>
</evidence>
<reference evidence="3" key="1">
    <citation type="journal article" date="2019" name="MBio">
        <title>Virus Genomes from Deep Sea Sediments Expand the Ocean Megavirome and Support Independent Origins of Viral Gigantism.</title>
        <authorList>
            <person name="Backstrom D."/>
            <person name="Yutin N."/>
            <person name="Jorgensen S.L."/>
            <person name="Dharamshi J."/>
            <person name="Homa F."/>
            <person name="Zaremba-Niedwiedzka K."/>
            <person name="Spang A."/>
            <person name="Wolf Y.I."/>
            <person name="Koonin E.V."/>
            <person name="Ettema T.J."/>
        </authorList>
    </citation>
    <scope>NUCLEOTIDE SEQUENCE</scope>
</reference>
<gene>
    <name evidence="3" type="ORF">LCDPAC01_01060</name>
</gene>
<organism evidence="3">
    <name type="scientific">Pithovirus LCDPAC01</name>
    <dbReference type="NCBI Taxonomy" id="2506600"/>
    <lineage>
        <taxon>Viruses</taxon>
        <taxon>Pithoviruses</taxon>
    </lineage>
</organism>
<dbReference type="EMBL" id="MK500281">
    <property type="protein sequence ID" value="QBK84625.1"/>
    <property type="molecule type" value="Genomic_DNA"/>
</dbReference>
<accession>A0A481YMT5</accession>
<evidence type="ECO:0000256" key="1">
    <source>
        <dbReference type="SAM" id="Coils"/>
    </source>
</evidence>
<proteinExistence type="predicted"/>
<name>A0A481YMT5_9VIRU</name>
<feature type="transmembrane region" description="Helical" evidence="2">
    <location>
        <begin position="6"/>
        <end position="26"/>
    </location>
</feature>
<keyword evidence="1" id="KW-0175">Coiled coil</keyword>
<evidence type="ECO:0000313" key="3">
    <source>
        <dbReference type="EMBL" id="QBK84625.1"/>
    </source>
</evidence>
<keyword evidence="2" id="KW-1133">Transmembrane helix</keyword>
<keyword evidence="2" id="KW-0472">Membrane</keyword>
<sequence>MNVKNKAMLIAGSAMAGTVIGTVWLYGRIKTLEERIEDLEKEIEKMQDVSKRGNRGKHRYTRYTHLEEEDIDEMKGV</sequence>